<evidence type="ECO:0000313" key="1">
    <source>
        <dbReference type="EMBL" id="ELP87552.1"/>
    </source>
</evidence>
<dbReference type="Proteomes" id="UP000014680">
    <property type="component" value="Unassembled WGS sequence"/>
</dbReference>
<keyword evidence="2" id="KW-1185">Reference proteome</keyword>
<proteinExistence type="predicted"/>
<accession>L7FL04</accession>
<evidence type="ECO:0000313" key="2">
    <source>
        <dbReference type="Proteomes" id="UP000014680"/>
    </source>
</evidence>
<organism evidence="1 2">
    <name type="scientific">Entamoeba invadens IP1</name>
    <dbReference type="NCBI Taxonomy" id="370355"/>
    <lineage>
        <taxon>Eukaryota</taxon>
        <taxon>Amoebozoa</taxon>
        <taxon>Evosea</taxon>
        <taxon>Archamoebae</taxon>
        <taxon>Mastigamoebida</taxon>
        <taxon>Entamoebidae</taxon>
        <taxon>Entamoeba</taxon>
    </lineage>
</organism>
<sequence>MAKVNSGTFLSQIDKIEAIDKKIEILKKKARSGDKSSENEMVSEIAHKKIEQNILDIITSNTHCVLTEKTISVTDNGTITGTGEQACRFLRTLRKGKKYFMRENNDANVIYHETDIIVLEDFMRILEETRAKAFYVKKIEAELKNPDISVALNLSLRQLDPTVCESQDIQYYIDDASNNQDIGVSGCALIKSYNPEPTITENNGKVSTNTSHLINTSLMNQIESIKYPTYYVVAGSFSGVRNYEMKITIEVALFSETVN</sequence>
<gene>
    <name evidence="1" type="ORF">EIN_326130</name>
</gene>
<dbReference type="KEGG" id="eiv:EIN_326130"/>
<dbReference type="GeneID" id="14886525"/>
<dbReference type="VEuPathDB" id="AmoebaDB:EIN_326130"/>
<dbReference type="RefSeq" id="XP_004254323.1">
    <property type="nucleotide sequence ID" value="XM_004254275.1"/>
</dbReference>
<dbReference type="AlphaFoldDB" id="L7FL04"/>
<dbReference type="EMBL" id="KB206854">
    <property type="protein sequence ID" value="ELP87552.1"/>
    <property type="molecule type" value="Genomic_DNA"/>
</dbReference>
<name>L7FL04_ENTIV</name>
<reference evidence="1 2" key="1">
    <citation type="submission" date="2012-10" db="EMBL/GenBank/DDBJ databases">
        <authorList>
            <person name="Zafar N."/>
            <person name="Inman J."/>
            <person name="Hall N."/>
            <person name="Lorenzi H."/>
            <person name="Caler E."/>
        </authorList>
    </citation>
    <scope>NUCLEOTIDE SEQUENCE [LARGE SCALE GENOMIC DNA]</scope>
    <source>
        <strain evidence="1 2">IP1</strain>
    </source>
</reference>
<protein>
    <submittedName>
        <fullName evidence="1">Uncharacterized protein</fullName>
    </submittedName>
</protein>